<dbReference type="GeneID" id="87806791"/>
<name>A0AAF1BGP3_9TREE</name>
<gene>
    <name evidence="1" type="ORF">LOC62_03G003549</name>
</gene>
<organism evidence="1 2">
    <name type="scientific">Vanrija pseudolonga</name>
    <dbReference type="NCBI Taxonomy" id="143232"/>
    <lineage>
        <taxon>Eukaryota</taxon>
        <taxon>Fungi</taxon>
        <taxon>Dikarya</taxon>
        <taxon>Basidiomycota</taxon>
        <taxon>Agaricomycotina</taxon>
        <taxon>Tremellomycetes</taxon>
        <taxon>Trichosporonales</taxon>
        <taxon>Trichosporonaceae</taxon>
        <taxon>Vanrija</taxon>
    </lineage>
</organism>
<evidence type="ECO:0000313" key="2">
    <source>
        <dbReference type="Proteomes" id="UP000827549"/>
    </source>
</evidence>
<sequence>MPDWNLDCNTSLMRSGTADCEYEDIFIWLSGLARGVVDAQYMCDECCYFGDACWHFFNITGITEAAYCAHLTAFHCTSEAEKPMNIFRRVRAWQIRQGM</sequence>
<reference evidence="1" key="1">
    <citation type="submission" date="2023-10" db="EMBL/GenBank/DDBJ databases">
        <authorList>
            <person name="Noh H."/>
        </authorList>
    </citation>
    <scope>NUCLEOTIDE SEQUENCE</scope>
    <source>
        <strain evidence="1">DUCC4014</strain>
    </source>
</reference>
<evidence type="ECO:0000313" key="1">
    <source>
        <dbReference type="EMBL" id="WOO80036.1"/>
    </source>
</evidence>
<dbReference type="RefSeq" id="XP_062626068.1">
    <property type="nucleotide sequence ID" value="XM_062770084.1"/>
</dbReference>
<protein>
    <submittedName>
        <fullName evidence="1">Uncharacterized protein</fullName>
    </submittedName>
</protein>
<dbReference type="AlphaFoldDB" id="A0AAF1BGP3"/>
<proteinExistence type="predicted"/>
<dbReference type="Proteomes" id="UP000827549">
    <property type="component" value="Chromosome 3"/>
</dbReference>
<accession>A0AAF1BGP3</accession>
<keyword evidence="2" id="KW-1185">Reference proteome</keyword>
<dbReference type="EMBL" id="CP086716">
    <property type="protein sequence ID" value="WOO80036.1"/>
    <property type="molecule type" value="Genomic_DNA"/>
</dbReference>